<dbReference type="Pfam" id="PF13521">
    <property type="entry name" value="AAA_28"/>
    <property type="match status" value="1"/>
</dbReference>
<keyword evidence="3" id="KW-1185">Reference proteome</keyword>
<sequence>MDHLVVVTGGPGAGKTTLLDHLAGLGYARTPEAGRAIIRDQREIGGPGLDRDDPRLFGELMLQWELRSHREAAALPGPVFCDRGVPDLVGRHLLRGEQVPGHVAEAARRFRYHRTVFVAPPWAEIFGADTERHQSWDEAVRTHDAMVEAYPAFGYETVELPLVPVADRAAFVLERVRTSHPAP</sequence>
<dbReference type="EMBL" id="JADBGI010000003">
    <property type="protein sequence ID" value="MBE2998008.1"/>
    <property type="molecule type" value="Genomic_DNA"/>
</dbReference>
<dbReference type="Gene3D" id="3.40.50.300">
    <property type="entry name" value="P-loop containing nucleotide triphosphate hydrolases"/>
    <property type="match status" value="1"/>
</dbReference>
<evidence type="ECO:0000259" key="1">
    <source>
        <dbReference type="Pfam" id="PF13521"/>
    </source>
</evidence>
<dbReference type="RefSeq" id="WP_193120644.1">
    <property type="nucleotide sequence ID" value="NZ_JADBGI010000003.1"/>
</dbReference>
<reference evidence="2 3" key="1">
    <citation type="submission" date="2020-09" db="EMBL/GenBank/DDBJ databases">
        <title>Diversity and distribution of actinomycetes associated with coral in the coast of Hainan.</title>
        <authorList>
            <person name="Li F."/>
        </authorList>
    </citation>
    <scope>NUCLEOTIDE SEQUENCE [LARGE SCALE GENOMIC DNA]</scope>
    <source>
        <strain evidence="2 3">HNM0947</strain>
    </source>
</reference>
<dbReference type="CDD" id="cd00267">
    <property type="entry name" value="ABC_ATPase"/>
    <property type="match status" value="1"/>
</dbReference>
<accession>A0ABR9P2E3</accession>
<feature type="domain" description="NadR/Ttd14 AAA" evidence="1">
    <location>
        <begin position="5"/>
        <end position="168"/>
    </location>
</feature>
<dbReference type="InterPro" id="IPR038727">
    <property type="entry name" value="NadR/Ttd14_AAA_dom"/>
</dbReference>
<dbReference type="Proteomes" id="UP000806528">
    <property type="component" value="Unassembled WGS sequence"/>
</dbReference>
<proteinExistence type="predicted"/>
<comment type="caution">
    <text evidence="2">The sequence shown here is derived from an EMBL/GenBank/DDBJ whole genome shotgun (WGS) entry which is preliminary data.</text>
</comment>
<evidence type="ECO:0000313" key="3">
    <source>
        <dbReference type="Proteomes" id="UP000806528"/>
    </source>
</evidence>
<evidence type="ECO:0000313" key="2">
    <source>
        <dbReference type="EMBL" id="MBE2998008.1"/>
    </source>
</evidence>
<gene>
    <name evidence="2" type="ORF">IDM40_04690</name>
</gene>
<name>A0ABR9P2E3_9ACTN</name>
<organism evidence="2 3">
    <name type="scientific">Nocardiopsis coralli</name>
    <dbReference type="NCBI Taxonomy" id="2772213"/>
    <lineage>
        <taxon>Bacteria</taxon>
        <taxon>Bacillati</taxon>
        <taxon>Actinomycetota</taxon>
        <taxon>Actinomycetes</taxon>
        <taxon>Streptosporangiales</taxon>
        <taxon>Nocardiopsidaceae</taxon>
        <taxon>Nocardiopsis</taxon>
    </lineage>
</organism>
<dbReference type="SUPFAM" id="SSF52540">
    <property type="entry name" value="P-loop containing nucleoside triphosphate hydrolases"/>
    <property type="match status" value="1"/>
</dbReference>
<dbReference type="InterPro" id="IPR027417">
    <property type="entry name" value="P-loop_NTPase"/>
</dbReference>
<protein>
    <submittedName>
        <fullName evidence="2">AAA family ATPase</fullName>
    </submittedName>
</protein>